<dbReference type="RefSeq" id="WP_055259832.1">
    <property type="nucleotide sequence ID" value="NZ_CABIXL010000006.1"/>
</dbReference>
<comment type="caution">
    <text evidence="1">The sequence shown here is derived from an EMBL/GenBank/DDBJ whole genome shotgun (WGS) entry which is preliminary data.</text>
</comment>
<dbReference type="InterPro" id="IPR009702">
    <property type="entry name" value="DUF1284"/>
</dbReference>
<organism evidence="1 2">
    <name type="scientific">Sarcina ventriculi</name>
    <name type="common">Clostridium ventriculi</name>
    <dbReference type="NCBI Taxonomy" id="1267"/>
    <lineage>
        <taxon>Bacteria</taxon>
        <taxon>Bacillati</taxon>
        <taxon>Bacillota</taxon>
        <taxon>Clostridia</taxon>
        <taxon>Eubacteriales</taxon>
        <taxon>Clostridiaceae</taxon>
        <taxon>Sarcina</taxon>
    </lineage>
</organism>
<accession>A0ABP2AT84</accession>
<keyword evidence="2" id="KW-1185">Reference proteome</keyword>
<sequence length="128" mass="15047">MILRPHHLLCTQSYEGRGYSTEFIKNMDKNIEILKNKQGFKIKIECGLDDLCVACPHNKGQACSSEVKVKTMDEKVLKYFNLKEEFYVYKDVINLVQRKITSDILADICKECEWYEYGMCKKIILKKH</sequence>
<dbReference type="Pfam" id="PF06935">
    <property type="entry name" value="DUF1284"/>
    <property type="match status" value="1"/>
</dbReference>
<dbReference type="EMBL" id="CYZR01000006">
    <property type="protein sequence ID" value="CUO09955.1"/>
    <property type="molecule type" value="Genomic_DNA"/>
</dbReference>
<evidence type="ECO:0000313" key="1">
    <source>
        <dbReference type="EMBL" id="CUO09955.1"/>
    </source>
</evidence>
<protein>
    <submittedName>
        <fullName evidence="1">Protein of uncharacterized function (DUF1284)</fullName>
    </submittedName>
</protein>
<proteinExistence type="predicted"/>
<gene>
    <name evidence="1" type="ORF">ERS852473_01897</name>
</gene>
<evidence type="ECO:0000313" key="2">
    <source>
        <dbReference type="Proteomes" id="UP000095488"/>
    </source>
</evidence>
<reference evidence="1 2" key="1">
    <citation type="submission" date="2015-09" db="EMBL/GenBank/DDBJ databases">
        <authorList>
            <consortium name="Pathogen Informatics"/>
            <person name="Wu L."/>
            <person name="Ma J."/>
        </authorList>
    </citation>
    <scope>NUCLEOTIDE SEQUENCE [LARGE SCALE GENOMIC DNA]</scope>
    <source>
        <strain evidence="1 2">2789STDY5834858</strain>
    </source>
</reference>
<dbReference type="Proteomes" id="UP000095488">
    <property type="component" value="Unassembled WGS sequence"/>
</dbReference>
<name>A0ABP2AT84_SARVE</name>